<dbReference type="InterPro" id="IPR008407">
    <property type="entry name" value="Brnchd-chn_aa_trnsp_AzlD"/>
</dbReference>
<evidence type="ECO:0000256" key="1">
    <source>
        <dbReference type="SAM" id="Phobius"/>
    </source>
</evidence>
<organism evidence="2 3">
    <name type="scientific">Phaeobacter porticola</name>
    <dbReference type="NCBI Taxonomy" id="1844006"/>
    <lineage>
        <taxon>Bacteria</taxon>
        <taxon>Pseudomonadati</taxon>
        <taxon>Pseudomonadota</taxon>
        <taxon>Alphaproteobacteria</taxon>
        <taxon>Rhodobacterales</taxon>
        <taxon>Roseobacteraceae</taxon>
        <taxon>Phaeobacter</taxon>
    </lineage>
</organism>
<dbReference type="STRING" id="1844006.PhaeoP97_03039"/>
<feature type="transmembrane region" description="Helical" evidence="1">
    <location>
        <begin position="45"/>
        <end position="63"/>
    </location>
</feature>
<dbReference type="EMBL" id="CP016364">
    <property type="protein sequence ID" value="APG48414.1"/>
    <property type="molecule type" value="Genomic_DNA"/>
</dbReference>
<dbReference type="KEGG" id="php:PhaeoP97_03039"/>
<evidence type="ECO:0000313" key="2">
    <source>
        <dbReference type="EMBL" id="APG48414.1"/>
    </source>
</evidence>
<feature type="transmembrane region" description="Helical" evidence="1">
    <location>
        <begin position="12"/>
        <end position="33"/>
    </location>
</feature>
<dbReference type="AlphaFoldDB" id="A0A1L3I8E4"/>
<keyword evidence="1" id="KW-1133">Transmembrane helix</keyword>
<dbReference type="Pfam" id="PF05437">
    <property type="entry name" value="AzlD"/>
    <property type="match status" value="1"/>
</dbReference>
<keyword evidence="1" id="KW-0472">Membrane</keyword>
<dbReference type="Proteomes" id="UP000183859">
    <property type="component" value="Chromosome"/>
</dbReference>
<evidence type="ECO:0000313" key="3">
    <source>
        <dbReference type="Proteomes" id="UP000183859"/>
    </source>
</evidence>
<dbReference type="RefSeq" id="WP_072505753.1">
    <property type="nucleotide sequence ID" value="NZ_CP016364.1"/>
</dbReference>
<dbReference type="OrthoDB" id="6119856at2"/>
<sequence>MTQAPDQALLWTIIIGLALGSFALRFAFIGLMGGRTMPPWLMRHLRYTAVAIIPALVAPLVAWPTPTGGTPSLPHIAVATAVFALGYLSRNVLIAMGGGAAGFLVLFLFVG</sequence>
<proteinExistence type="predicted"/>
<protein>
    <submittedName>
        <fullName evidence="2">Branched-chain amino acid transport protein azlD-like protein</fullName>
    </submittedName>
</protein>
<keyword evidence="1" id="KW-0812">Transmembrane</keyword>
<keyword evidence="3" id="KW-1185">Reference proteome</keyword>
<gene>
    <name evidence="2" type="ORF">PhaeoP97_03039</name>
</gene>
<accession>A0A1L3I8E4</accession>
<feature type="transmembrane region" description="Helical" evidence="1">
    <location>
        <begin position="92"/>
        <end position="110"/>
    </location>
</feature>
<reference evidence="3" key="1">
    <citation type="submission" date="2016-07" db="EMBL/GenBank/DDBJ databases">
        <title>Phaeobacter portensis sp. nov., a tropodithietic acid producing bacterium isolated from a German harbor.</title>
        <authorList>
            <person name="Freese H.M."/>
            <person name="Bunk B."/>
            <person name="Breider S."/>
            <person name="Brinkhoff T."/>
        </authorList>
    </citation>
    <scope>NUCLEOTIDE SEQUENCE [LARGE SCALE GENOMIC DNA]</scope>
    <source>
        <strain evidence="3">P97</strain>
    </source>
</reference>
<name>A0A1L3I8E4_9RHOB</name>